<comment type="subcellular location">
    <subcellularLocation>
        <location evidence="1">Secreted</location>
    </subcellularLocation>
</comment>
<dbReference type="GO" id="GO:0016977">
    <property type="term" value="F:chitosanase activity"/>
    <property type="evidence" value="ECO:0007669"/>
    <property type="project" value="InterPro"/>
</dbReference>
<sequence length="238" mass="24704">MTRTRPPVLAAVCSAALLVPAPPALAHTPDARERAPRRAGGAQEGSVMAADLLGKVKGCAQISRGRYRSDEQAPANIPVCGKGDAVYWKADMDIDCDGRPGVHCNTRTDPLFMSTTAYQDSHGSALGAESLPYVVVPGASPIWTPASHGIRGGTVAAIIYRDKIQYAVVGDTGPNDVIGEASYATAVNLGINPDPVQGGAAGEVTYILFKNTTVRPIESHGAAVALGEAQAKKFLSVN</sequence>
<feature type="region of interest" description="Disordered" evidence="8">
    <location>
        <begin position="24"/>
        <end position="44"/>
    </location>
</feature>
<feature type="chain" id="PRO_5043917107" evidence="9">
    <location>
        <begin position="27"/>
        <end position="238"/>
    </location>
</feature>
<keyword evidence="6" id="KW-0326">Glycosidase</keyword>
<dbReference type="PANTHER" id="PTHR42061">
    <property type="entry name" value="ENDO-CHITOSANASE"/>
    <property type="match status" value="1"/>
</dbReference>
<gene>
    <name evidence="10" type="ORF">OHU69_40750</name>
</gene>
<evidence type="ECO:0000256" key="1">
    <source>
        <dbReference type="ARBA" id="ARBA00004613"/>
    </source>
</evidence>
<keyword evidence="7" id="KW-0624">Polysaccharide degradation</keyword>
<feature type="signal peptide" evidence="9">
    <location>
        <begin position="1"/>
        <end position="26"/>
    </location>
</feature>
<evidence type="ECO:0000256" key="3">
    <source>
        <dbReference type="ARBA" id="ARBA00022729"/>
    </source>
</evidence>
<organism evidence="10">
    <name type="scientific">Streptomyces sp. NBC_00119</name>
    <dbReference type="NCBI Taxonomy" id="2975659"/>
    <lineage>
        <taxon>Bacteria</taxon>
        <taxon>Bacillati</taxon>
        <taxon>Actinomycetota</taxon>
        <taxon>Actinomycetes</taxon>
        <taxon>Kitasatosporales</taxon>
        <taxon>Streptomycetaceae</taxon>
        <taxon>Streptomyces</taxon>
    </lineage>
</organism>
<evidence type="ECO:0000256" key="8">
    <source>
        <dbReference type="SAM" id="MobiDB-lite"/>
    </source>
</evidence>
<dbReference type="Pfam" id="PF07335">
    <property type="entry name" value="Glyco_hydro_75"/>
    <property type="match status" value="1"/>
</dbReference>
<dbReference type="GO" id="GO:0000272">
    <property type="term" value="P:polysaccharide catabolic process"/>
    <property type="evidence" value="ECO:0007669"/>
    <property type="project" value="UniProtKB-KW"/>
</dbReference>
<evidence type="ECO:0000256" key="6">
    <source>
        <dbReference type="ARBA" id="ARBA00023295"/>
    </source>
</evidence>
<evidence type="ECO:0000256" key="7">
    <source>
        <dbReference type="ARBA" id="ARBA00023326"/>
    </source>
</evidence>
<evidence type="ECO:0000256" key="2">
    <source>
        <dbReference type="ARBA" id="ARBA00022525"/>
    </source>
</evidence>
<reference evidence="10" key="1">
    <citation type="submission" date="2022-10" db="EMBL/GenBank/DDBJ databases">
        <title>The complete genomes of actinobacterial strains from the NBC collection.</title>
        <authorList>
            <person name="Joergensen T.S."/>
            <person name="Alvarez Arevalo M."/>
            <person name="Sterndorff E.B."/>
            <person name="Faurdal D."/>
            <person name="Vuksanovic O."/>
            <person name="Mourched A.-S."/>
            <person name="Charusanti P."/>
            <person name="Shaw S."/>
            <person name="Blin K."/>
            <person name="Weber T."/>
        </authorList>
    </citation>
    <scope>NUCLEOTIDE SEQUENCE</scope>
    <source>
        <strain evidence="10">NBC_00119</strain>
    </source>
</reference>
<evidence type="ECO:0000256" key="4">
    <source>
        <dbReference type="ARBA" id="ARBA00022801"/>
    </source>
</evidence>
<dbReference type="PANTHER" id="PTHR42061:SF6">
    <property type="entry name" value="ENDO-CHITOSANASE"/>
    <property type="match status" value="1"/>
</dbReference>
<dbReference type="EMBL" id="CP108195">
    <property type="protein sequence ID" value="WTS16838.1"/>
    <property type="molecule type" value="Genomic_DNA"/>
</dbReference>
<protein>
    <submittedName>
        <fullName evidence="10">Glycoside hydrolase family 75 protein</fullName>
    </submittedName>
</protein>
<evidence type="ECO:0000256" key="9">
    <source>
        <dbReference type="SAM" id="SignalP"/>
    </source>
</evidence>
<name>A0AAU1UGS1_9ACTN</name>
<proteinExistence type="predicted"/>
<keyword evidence="2" id="KW-0964">Secreted</keyword>
<dbReference type="GO" id="GO:0005576">
    <property type="term" value="C:extracellular region"/>
    <property type="evidence" value="ECO:0007669"/>
    <property type="project" value="UniProtKB-SubCell"/>
</dbReference>
<dbReference type="InterPro" id="IPR009939">
    <property type="entry name" value="Chitosanase_fungal"/>
</dbReference>
<accession>A0AAU1UGS1</accession>
<keyword evidence="4 10" id="KW-0378">Hydrolase</keyword>
<evidence type="ECO:0000256" key="5">
    <source>
        <dbReference type="ARBA" id="ARBA00023277"/>
    </source>
</evidence>
<keyword evidence="3 9" id="KW-0732">Signal</keyword>
<dbReference type="AlphaFoldDB" id="A0AAU1UGS1"/>
<keyword evidence="5" id="KW-0119">Carbohydrate metabolism</keyword>
<evidence type="ECO:0000313" key="10">
    <source>
        <dbReference type="EMBL" id="WTS16838.1"/>
    </source>
</evidence>